<evidence type="ECO:0000313" key="2">
    <source>
        <dbReference type="Proteomes" id="UP000076798"/>
    </source>
</evidence>
<gene>
    <name evidence="1" type="ORF">SISSUDRAFT_1055027</name>
</gene>
<accession>A0A165Y2R5</accession>
<dbReference type="AlphaFoldDB" id="A0A165Y2R5"/>
<dbReference type="EMBL" id="KV428292">
    <property type="protein sequence ID" value="KZT32817.1"/>
    <property type="molecule type" value="Genomic_DNA"/>
</dbReference>
<proteinExistence type="predicted"/>
<name>A0A165Y2R5_9AGAM</name>
<dbReference type="Proteomes" id="UP000076798">
    <property type="component" value="Unassembled WGS sequence"/>
</dbReference>
<evidence type="ECO:0000313" key="1">
    <source>
        <dbReference type="EMBL" id="KZT32817.1"/>
    </source>
</evidence>
<protein>
    <submittedName>
        <fullName evidence="1">Uncharacterized protein</fullName>
    </submittedName>
</protein>
<organism evidence="1 2">
    <name type="scientific">Sistotremastrum suecicum HHB10207 ss-3</name>
    <dbReference type="NCBI Taxonomy" id="1314776"/>
    <lineage>
        <taxon>Eukaryota</taxon>
        <taxon>Fungi</taxon>
        <taxon>Dikarya</taxon>
        <taxon>Basidiomycota</taxon>
        <taxon>Agaricomycotina</taxon>
        <taxon>Agaricomycetes</taxon>
        <taxon>Sistotremastrales</taxon>
        <taxon>Sistotremastraceae</taxon>
        <taxon>Sistotremastrum</taxon>
    </lineage>
</organism>
<reference evidence="1 2" key="1">
    <citation type="journal article" date="2016" name="Mol. Biol. Evol.">
        <title>Comparative Genomics of Early-Diverging Mushroom-Forming Fungi Provides Insights into the Origins of Lignocellulose Decay Capabilities.</title>
        <authorList>
            <person name="Nagy L.G."/>
            <person name="Riley R."/>
            <person name="Tritt A."/>
            <person name="Adam C."/>
            <person name="Daum C."/>
            <person name="Floudas D."/>
            <person name="Sun H."/>
            <person name="Yadav J.S."/>
            <person name="Pangilinan J."/>
            <person name="Larsson K.H."/>
            <person name="Matsuura K."/>
            <person name="Barry K."/>
            <person name="Labutti K."/>
            <person name="Kuo R."/>
            <person name="Ohm R.A."/>
            <person name="Bhattacharya S.S."/>
            <person name="Shirouzu T."/>
            <person name="Yoshinaga Y."/>
            <person name="Martin F.M."/>
            <person name="Grigoriev I.V."/>
            <person name="Hibbett D.S."/>
        </authorList>
    </citation>
    <scope>NUCLEOTIDE SEQUENCE [LARGE SCALE GENOMIC DNA]</scope>
    <source>
        <strain evidence="1 2">HHB10207 ss-3</strain>
    </source>
</reference>
<sequence>MHHHIILNQVTSTQGAGARERILVPKIWDSRELSVPGLPYAVYVGAERYSDFGHICFLWQLMAEVSDNLIGQS</sequence>
<keyword evidence="2" id="KW-1185">Reference proteome</keyword>